<organism evidence="1 2">
    <name type="scientific">Paenibacillus lautus</name>
    <name type="common">Bacillus lautus</name>
    <dbReference type="NCBI Taxonomy" id="1401"/>
    <lineage>
        <taxon>Bacteria</taxon>
        <taxon>Bacillati</taxon>
        <taxon>Bacillota</taxon>
        <taxon>Bacilli</taxon>
        <taxon>Bacillales</taxon>
        <taxon>Paenibacillaceae</taxon>
        <taxon>Paenibacillus</taxon>
    </lineage>
</organism>
<reference evidence="1 2" key="1">
    <citation type="submission" date="2016-11" db="EMBL/GenBank/DDBJ databases">
        <title>Paenibacillus species isolates.</title>
        <authorList>
            <person name="Beno S.M."/>
        </authorList>
    </citation>
    <scope>NUCLEOTIDE SEQUENCE [LARGE SCALE GENOMIC DNA]</scope>
    <source>
        <strain evidence="1 2">FSL F4-0100</strain>
    </source>
</reference>
<evidence type="ECO:0000313" key="2">
    <source>
        <dbReference type="Proteomes" id="UP000187074"/>
    </source>
</evidence>
<evidence type="ECO:0008006" key="3">
    <source>
        <dbReference type="Google" id="ProtNLM"/>
    </source>
</evidence>
<dbReference type="InterPro" id="IPR024987">
    <property type="entry name" value="DUF3889"/>
</dbReference>
<dbReference type="Pfam" id="PF13028">
    <property type="entry name" value="DUF3889"/>
    <property type="match status" value="1"/>
</dbReference>
<protein>
    <recommendedName>
        <fullName evidence="3">DUF3889 domain-containing protein</fullName>
    </recommendedName>
</protein>
<comment type="caution">
    <text evidence="1">The sequence shown here is derived from an EMBL/GenBank/DDBJ whole genome shotgun (WGS) entry which is preliminary data.</text>
</comment>
<gene>
    <name evidence="1" type="ORF">BK123_16310</name>
</gene>
<dbReference type="Proteomes" id="UP000187074">
    <property type="component" value="Unassembled WGS sequence"/>
</dbReference>
<sequence>MLGSIVLVGVLSLGISPGNDQGIKESPKNQFQQAIFESGGELVEEALRACEKHFGTAIFLPPQLPSVAFTHQYGRCYDMEGGLDEHLEVHYWNRYKPEHDYKIELYPLENKQQLKHLSFEESELADHTTAKFYKGPINTFQLLVFEKGNWQYLLTAANRASSKISQQELTEIAESLTQAMNSKDPVYAMWGTLAVTETKRKYNMDVVDYLYMGRTTISNEMAEEKFKLWLKKGAREFGVYVTVAFHPTTHQFISIRYEEF</sequence>
<dbReference type="EMBL" id="MRTF01000005">
    <property type="protein sequence ID" value="OME92177.1"/>
    <property type="molecule type" value="Genomic_DNA"/>
</dbReference>
<proteinExistence type="predicted"/>
<name>A0A1R1B0Z1_PAELA</name>
<dbReference type="RefSeq" id="WP_076323435.1">
    <property type="nucleotide sequence ID" value="NZ_MRTF01000005.1"/>
</dbReference>
<accession>A0A1R1B0Z1</accession>
<dbReference type="AlphaFoldDB" id="A0A1R1B0Z1"/>
<evidence type="ECO:0000313" key="1">
    <source>
        <dbReference type="EMBL" id="OME92177.1"/>
    </source>
</evidence>
<dbReference type="STRING" id="1401.BK123_16310"/>
<dbReference type="Gene3D" id="3.10.450.390">
    <property type="entry name" value="Protein of unknown function DUF3889"/>
    <property type="match status" value="1"/>
</dbReference>
<dbReference type="OrthoDB" id="2377048at2"/>